<comment type="similarity">
    <text evidence="4 12">Belongs to the phosphatidyl serine synthase family.</text>
</comment>
<name>A0A9J6DXA5_RHIMP</name>
<dbReference type="GO" id="GO:0106245">
    <property type="term" value="F:L-serine-phosphatidylethanolamine phosphatidyltransferase activity"/>
    <property type="evidence" value="ECO:0007669"/>
    <property type="project" value="UniProtKB-UniRule"/>
</dbReference>
<evidence type="ECO:0000256" key="11">
    <source>
        <dbReference type="ARBA" id="ARBA00023264"/>
    </source>
</evidence>
<dbReference type="Proteomes" id="UP000821866">
    <property type="component" value="Unassembled WGS sequence"/>
</dbReference>
<keyword evidence="9 12" id="KW-0443">Lipid metabolism</keyword>
<gene>
    <name evidence="14" type="ORF">HPB51_024193</name>
</gene>
<keyword evidence="12" id="KW-0594">Phospholipid biosynthesis</keyword>
<dbReference type="AlphaFoldDB" id="A0A9J6DXA5"/>
<keyword evidence="10 12" id="KW-0472">Membrane</keyword>
<comment type="catalytic activity">
    <reaction evidence="12">
        <text>a 1,2-diacyl-sn-glycero-3-phosphoethanolamine + L-serine = a 1,2-diacyl-sn-glycero-3-phospho-L-serine + ethanolamine</text>
        <dbReference type="Rhea" id="RHEA:27606"/>
        <dbReference type="ChEBI" id="CHEBI:33384"/>
        <dbReference type="ChEBI" id="CHEBI:57262"/>
        <dbReference type="ChEBI" id="CHEBI:57603"/>
        <dbReference type="ChEBI" id="CHEBI:64612"/>
        <dbReference type="EC" id="2.7.8.29"/>
    </reaction>
</comment>
<dbReference type="VEuPathDB" id="VectorBase:LOC119170501"/>
<keyword evidence="5 12" id="KW-0808">Transferase</keyword>
<evidence type="ECO:0000256" key="3">
    <source>
        <dbReference type="ARBA" id="ARBA00005189"/>
    </source>
</evidence>
<evidence type="ECO:0000256" key="8">
    <source>
        <dbReference type="ARBA" id="ARBA00022989"/>
    </source>
</evidence>
<dbReference type="GO" id="GO:0006659">
    <property type="term" value="P:phosphatidylserine biosynthetic process"/>
    <property type="evidence" value="ECO:0007669"/>
    <property type="project" value="UniProtKB-UniRule"/>
</dbReference>
<feature type="transmembrane region" description="Helical" evidence="12">
    <location>
        <begin position="350"/>
        <end position="369"/>
    </location>
</feature>
<evidence type="ECO:0000256" key="10">
    <source>
        <dbReference type="ARBA" id="ARBA00023136"/>
    </source>
</evidence>
<evidence type="ECO:0000256" key="7">
    <source>
        <dbReference type="ARBA" id="ARBA00022824"/>
    </source>
</evidence>
<reference evidence="14" key="2">
    <citation type="submission" date="2021-09" db="EMBL/GenBank/DDBJ databases">
        <authorList>
            <person name="Jia N."/>
            <person name="Wang J."/>
            <person name="Shi W."/>
            <person name="Du L."/>
            <person name="Sun Y."/>
            <person name="Zhan W."/>
            <person name="Jiang J."/>
            <person name="Wang Q."/>
            <person name="Zhang B."/>
            <person name="Ji P."/>
            <person name="Sakyi L.B."/>
            <person name="Cui X."/>
            <person name="Yuan T."/>
            <person name="Jiang B."/>
            <person name="Yang W."/>
            <person name="Lam T.T.-Y."/>
            <person name="Chang Q."/>
            <person name="Ding S."/>
            <person name="Wang X."/>
            <person name="Zhu J."/>
            <person name="Ruan X."/>
            <person name="Zhao L."/>
            <person name="Wei J."/>
            <person name="Que T."/>
            <person name="Du C."/>
            <person name="Cheng J."/>
            <person name="Dai P."/>
            <person name="Han X."/>
            <person name="Huang E."/>
            <person name="Gao Y."/>
            <person name="Liu J."/>
            <person name="Shao H."/>
            <person name="Ye R."/>
            <person name="Li L."/>
            <person name="Wei W."/>
            <person name="Wang X."/>
            <person name="Wang C."/>
            <person name="Huo Q."/>
            <person name="Li W."/>
            <person name="Guo W."/>
            <person name="Chen H."/>
            <person name="Chen S."/>
            <person name="Zhou L."/>
            <person name="Zhou L."/>
            <person name="Ni X."/>
            <person name="Tian J."/>
            <person name="Zhou Y."/>
            <person name="Sheng Y."/>
            <person name="Liu T."/>
            <person name="Pan Y."/>
            <person name="Xia L."/>
            <person name="Li J."/>
            <person name="Zhao F."/>
            <person name="Cao W."/>
        </authorList>
    </citation>
    <scope>NUCLEOTIDE SEQUENCE</scope>
    <source>
        <strain evidence="14">Rmic-2018</strain>
        <tissue evidence="14">Larvae</tissue>
    </source>
</reference>
<dbReference type="InterPro" id="IPR004277">
    <property type="entry name" value="PSS"/>
</dbReference>
<feature type="transmembrane region" description="Helical" evidence="12">
    <location>
        <begin position="184"/>
        <end position="204"/>
    </location>
</feature>
<dbReference type="PANTHER" id="PTHR15362:SF15">
    <property type="entry name" value="PHOSPHATIDYLSERINE SYNTHASE 1"/>
    <property type="match status" value="1"/>
</dbReference>
<keyword evidence="6 12" id="KW-0812">Transmembrane</keyword>
<dbReference type="EC" id="2.7.8.29" evidence="12"/>
<evidence type="ECO:0000313" key="14">
    <source>
        <dbReference type="EMBL" id="KAH8026694.1"/>
    </source>
</evidence>
<feature type="region of interest" description="Disordered" evidence="13">
    <location>
        <begin position="427"/>
        <end position="446"/>
    </location>
</feature>
<dbReference type="GO" id="GO:0005789">
    <property type="term" value="C:endoplasmic reticulum membrane"/>
    <property type="evidence" value="ECO:0007669"/>
    <property type="project" value="UniProtKB-SubCell"/>
</dbReference>
<keyword evidence="8 12" id="KW-1133">Transmembrane helix</keyword>
<comment type="subcellular location">
    <subcellularLocation>
        <location evidence="1 12">Endoplasmic reticulum membrane</location>
        <topology evidence="1 12">Multi-pass membrane protein</topology>
    </subcellularLocation>
</comment>
<keyword evidence="7 12" id="KW-0256">Endoplasmic reticulum</keyword>
<comment type="function">
    <text evidence="12">Catalyzes a base-exchange reaction in which the polar head group of phosphatidylethanolamine (PE) is replaced by L-serine.</text>
</comment>
<keyword evidence="12" id="KW-0444">Lipid biosynthesis</keyword>
<evidence type="ECO:0000256" key="13">
    <source>
        <dbReference type="SAM" id="MobiDB-lite"/>
    </source>
</evidence>
<accession>A0A9J6DXA5</accession>
<feature type="transmembrane region" description="Helical" evidence="12">
    <location>
        <begin position="316"/>
        <end position="338"/>
    </location>
</feature>
<feature type="transmembrane region" description="Helical" evidence="12">
    <location>
        <begin position="381"/>
        <end position="403"/>
    </location>
</feature>
<comment type="caution">
    <text evidence="14">The sequence shown here is derived from an EMBL/GenBank/DDBJ whole genome shotgun (WGS) entry which is preliminary data.</text>
</comment>
<reference evidence="14" key="1">
    <citation type="journal article" date="2020" name="Cell">
        <title>Large-Scale Comparative Analyses of Tick Genomes Elucidate Their Genetic Diversity and Vector Capacities.</title>
        <authorList>
            <consortium name="Tick Genome and Microbiome Consortium (TIGMIC)"/>
            <person name="Jia N."/>
            <person name="Wang J."/>
            <person name="Shi W."/>
            <person name="Du L."/>
            <person name="Sun Y."/>
            <person name="Zhan W."/>
            <person name="Jiang J.F."/>
            <person name="Wang Q."/>
            <person name="Zhang B."/>
            <person name="Ji P."/>
            <person name="Bell-Sakyi L."/>
            <person name="Cui X.M."/>
            <person name="Yuan T.T."/>
            <person name="Jiang B.G."/>
            <person name="Yang W.F."/>
            <person name="Lam T.T."/>
            <person name="Chang Q.C."/>
            <person name="Ding S.J."/>
            <person name="Wang X.J."/>
            <person name="Zhu J.G."/>
            <person name="Ruan X.D."/>
            <person name="Zhao L."/>
            <person name="Wei J.T."/>
            <person name="Ye R.Z."/>
            <person name="Que T.C."/>
            <person name="Du C.H."/>
            <person name="Zhou Y.H."/>
            <person name="Cheng J.X."/>
            <person name="Dai P.F."/>
            <person name="Guo W.B."/>
            <person name="Han X.H."/>
            <person name="Huang E.J."/>
            <person name="Li L.F."/>
            <person name="Wei W."/>
            <person name="Gao Y.C."/>
            <person name="Liu J.Z."/>
            <person name="Shao H.Z."/>
            <person name="Wang X."/>
            <person name="Wang C.C."/>
            <person name="Yang T.C."/>
            <person name="Huo Q.B."/>
            <person name="Li W."/>
            <person name="Chen H.Y."/>
            <person name="Chen S.E."/>
            <person name="Zhou L.G."/>
            <person name="Ni X.B."/>
            <person name="Tian J.H."/>
            <person name="Sheng Y."/>
            <person name="Liu T."/>
            <person name="Pan Y.S."/>
            <person name="Xia L.Y."/>
            <person name="Li J."/>
            <person name="Zhao F."/>
            <person name="Cao W.C."/>
        </authorList>
    </citation>
    <scope>NUCLEOTIDE SEQUENCE</scope>
    <source>
        <strain evidence="14">Rmic-2018</strain>
    </source>
</reference>
<feature type="transmembrane region" description="Helical" evidence="12">
    <location>
        <begin position="279"/>
        <end position="296"/>
    </location>
</feature>
<comment type="pathway">
    <text evidence="2 12">Phospholipid metabolism; phosphatidylserine biosynthesis.</text>
</comment>
<feature type="transmembrane region" description="Helical" evidence="12">
    <location>
        <begin position="210"/>
        <end position="230"/>
    </location>
</feature>
<feature type="transmembrane region" description="Helical" evidence="12">
    <location>
        <begin position="67"/>
        <end position="85"/>
    </location>
</feature>
<keyword evidence="15" id="KW-1185">Reference proteome</keyword>
<evidence type="ECO:0000256" key="12">
    <source>
        <dbReference type="RuleBase" id="RU368094"/>
    </source>
</evidence>
<comment type="pathway">
    <text evidence="3">Lipid metabolism.</text>
</comment>
<feature type="transmembrane region" description="Helical" evidence="12">
    <location>
        <begin position="97"/>
        <end position="117"/>
    </location>
</feature>
<proteinExistence type="inferred from homology"/>
<evidence type="ECO:0000256" key="4">
    <source>
        <dbReference type="ARBA" id="ARBA00008671"/>
    </source>
</evidence>
<protein>
    <recommendedName>
        <fullName evidence="12">Phosphatidylserine synthase</fullName>
        <ecNumber evidence="12">2.7.8.29</ecNumber>
    </recommendedName>
    <alternativeName>
        <fullName evidence="12">Serine-exchange enzyme</fullName>
    </alternativeName>
</protein>
<dbReference type="PANTHER" id="PTHR15362">
    <property type="entry name" value="PHOSPHATIDYLINOSITOL SYNTHASE"/>
    <property type="match status" value="1"/>
</dbReference>
<evidence type="ECO:0000256" key="6">
    <source>
        <dbReference type="ARBA" id="ARBA00022692"/>
    </source>
</evidence>
<organism evidence="14 15">
    <name type="scientific">Rhipicephalus microplus</name>
    <name type="common">Cattle tick</name>
    <name type="synonym">Boophilus microplus</name>
    <dbReference type="NCBI Taxonomy" id="6941"/>
    <lineage>
        <taxon>Eukaryota</taxon>
        <taxon>Metazoa</taxon>
        <taxon>Ecdysozoa</taxon>
        <taxon>Arthropoda</taxon>
        <taxon>Chelicerata</taxon>
        <taxon>Arachnida</taxon>
        <taxon>Acari</taxon>
        <taxon>Parasitiformes</taxon>
        <taxon>Ixodida</taxon>
        <taxon>Ixodoidea</taxon>
        <taxon>Ixodidae</taxon>
        <taxon>Rhipicephalinae</taxon>
        <taxon>Rhipicephalus</taxon>
        <taxon>Boophilus</taxon>
    </lineage>
</organism>
<evidence type="ECO:0000256" key="9">
    <source>
        <dbReference type="ARBA" id="ARBA00023098"/>
    </source>
</evidence>
<evidence type="ECO:0000256" key="1">
    <source>
        <dbReference type="ARBA" id="ARBA00004477"/>
    </source>
</evidence>
<sequence length="474" mass="54404">MTTSKGVVAKPSQKPDSFGSINERTVDDISLDFFYKPHTITLLTVSIVVLLYFAFTRDDANLEQNMWSGICCVAFFFLIISVLAFPNGPFTRPHPAVWRIVFGLSVLYLMGLLFLLFQNYTTIKNVMYWFYPKLQNFSIDLEKEYGVNCSDITLEKLWAHMDVFAFGHFFGWAMKAMLVRHYGICWTISVTWEITEMAFAHLLPNFKECWWDAIVLDVLLCNGLGIWFGMRICEKLEMRSYKWESIKDIQTTTGKIRRALLQFTPASWTHVRWMDPACTYMRFLAVTELVIFWQVTELNTFFLKHIFEVPPDHPLSVARLMLIGIIVAPTLRQYYSYVTDTRCRRVGTQCWVFGAAIMLTEAIICIKFGLELFAQTQIVNILLWVFLQFVMSVACVYGCVLYANYRGKYHDGEEVAAMDTFTQPCDSSSTDAATPDAGDGVLKPALPNDHTVQRRKAKAGEWIPVKPVASEWPA</sequence>
<evidence type="ECO:0000313" key="15">
    <source>
        <dbReference type="Proteomes" id="UP000821866"/>
    </source>
</evidence>
<evidence type="ECO:0000256" key="2">
    <source>
        <dbReference type="ARBA" id="ARBA00004916"/>
    </source>
</evidence>
<keyword evidence="11 12" id="KW-1208">Phospholipid metabolism</keyword>
<evidence type="ECO:0000256" key="5">
    <source>
        <dbReference type="ARBA" id="ARBA00022679"/>
    </source>
</evidence>
<dbReference type="EMBL" id="JABSTU010000007">
    <property type="protein sequence ID" value="KAH8026694.1"/>
    <property type="molecule type" value="Genomic_DNA"/>
</dbReference>
<feature type="transmembrane region" description="Helical" evidence="12">
    <location>
        <begin position="38"/>
        <end position="55"/>
    </location>
</feature>
<dbReference type="Pfam" id="PF03034">
    <property type="entry name" value="PSS"/>
    <property type="match status" value="1"/>
</dbReference>